<dbReference type="FunFam" id="2.60.20.10:FF:000007">
    <property type="entry name" value="Crystallin gamma N"/>
    <property type="match status" value="1"/>
</dbReference>
<organism evidence="27 28">
    <name type="scientific">Equus caballus</name>
    <name type="common">Horse</name>
    <dbReference type="NCBI Taxonomy" id="9796"/>
    <lineage>
        <taxon>Eukaryota</taxon>
        <taxon>Metazoa</taxon>
        <taxon>Chordata</taxon>
        <taxon>Craniata</taxon>
        <taxon>Vertebrata</taxon>
        <taxon>Euteleostomi</taxon>
        <taxon>Mammalia</taxon>
        <taxon>Eutheria</taxon>
        <taxon>Laurasiatheria</taxon>
        <taxon>Perissodactyla</taxon>
        <taxon>Equidae</taxon>
        <taxon>Equus</taxon>
    </lineage>
</organism>
<evidence type="ECO:0000313" key="27">
    <source>
        <dbReference type="Ensembl" id="ENSECAP00000029687.2"/>
    </source>
</evidence>
<proteinExistence type="inferred from homology"/>
<evidence type="ECO:0000256" key="10">
    <source>
        <dbReference type="ARBA" id="ARBA00022801"/>
    </source>
</evidence>
<protein>
    <recommendedName>
        <fullName evidence="21">GTP-binding protein Rheb</fullName>
    </recommendedName>
    <alternativeName>
        <fullName evidence="23">Gamma-N-crystallin</fullName>
    </alternativeName>
    <alternativeName>
        <fullName evidence="22">Gamma-crystallin N</fullName>
    </alternativeName>
    <alternativeName>
        <fullName evidence="24">Ras homolog enriched in brain</fullName>
    </alternativeName>
</protein>
<dbReference type="PaxDb" id="9796-ENSECAP00000029687"/>
<keyword evidence="12" id="KW-0342">GTP-binding</keyword>
<dbReference type="SMART" id="SM00247">
    <property type="entry name" value="XTALbg"/>
    <property type="match status" value="2"/>
</dbReference>
<dbReference type="ExpressionAtlas" id="A0A3Q2KYD2">
    <property type="expression patterns" value="baseline"/>
</dbReference>
<comment type="catalytic activity">
    <reaction evidence="18">
        <text>GTP + H2O = GDP + phosphate + H(+)</text>
        <dbReference type="Rhea" id="RHEA:19669"/>
        <dbReference type="ChEBI" id="CHEBI:15377"/>
        <dbReference type="ChEBI" id="CHEBI:15378"/>
        <dbReference type="ChEBI" id="CHEBI:37565"/>
        <dbReference type="ChEBI" id="CHEBI:43474"/>
        <dbReference type="ChEBI" id="CHEBI:58189"/>
    </reaction>
    <physiologicalReaction direction="left-to-right" evidence="18">
        <dbReference type="Rhea" id="RHEA:19670"/>
    </physiologicalReaction>
</comment>
<dbReference type="InterPro" id="IPR005225">
    <property type="entry name" value="Small_GTP-bd"/>
</dbReference>
<reference evidence="27 28" key="1">
    <citation type="journal article" date="2009" name="Science">
        <title>Genome sequence, comparative analysis, and population genetics of the domestic horse.</title>
        <authorList>
            <consortium name="Broad Institute Genome Sequencing Platform"/>
            <consortium name="Broad Institute Whole Genome Assembly Team"/>
            <person name="Wade C.M."/>
            <person name="Giulotto E."/>
            <person name="Sigurdsson S."/>
            <person name="Zoli M."/>
            <person name="Gnerre S."/>
            <person name="Imsland F."/>
            <person name="Lear T.L."/>
            <person name="Adelson D.L."/>
            <person name="Bailey E."/>
            <person name="Bellone R.R."/>
            <person name="Bloecker H."/>
            <person name="Distl O."/>
            <person name="Edgar R.C."/>
            <person name="Garber M."/>
            <person name="Leeb T."/>
            <person name="Mauceli E."/>
            <person name="MacLeod J.N."/>
            <person name="Penedo M.C.T."/>
            <person name="Raison J.M."/>
            <person name="Sharpe T."/>
            <person name="Vogel J."/>
            <person name="Andersson L."/>
            <person name="Antczak D.F."/>
            <person name="Biagi T."/>
            <person name="Binns M.M."/>
            <person name="Chowdhary B.P."/>
            <person name="Coleman S.J."/>
            <person name="Della Valle G."/>
            <person name="Fryc S."/>
            <person name="Guerin G."/>
            <person name="Hasegawa T."/>
            <person name="Hill E.W."/>
            <person name="Jurka J."/>
            <person name="Kiialainen A."/>
            <person name="Lindgren G."/>
            <person name="Liu J."/>
            <person name="Magnani E."/>
            <person name="Mickelson J.R."/>
            <person name="Murray J."/>
            <person name="Nergadze S.G."/>
            <person name="Onofrio R."/>
            <person name="Pedroni S."/>
            <person name="Piras M.F."/>
            <person name="Raudsepp T."/>
            <person name="Rocchi M."/>
            <person name="Roeed K.H."/>
            <person name="Ryder O.A."/>
            <person name="Searle S."/>
            <person name="Skow L."/>
            <person name="Swinburne J.E."/>
            <person name="Syvaenen A.C."/>
            <person name="Tozaki T."/>
            <person name="Valberg S.J."/>
            <person name="Vaudin M."/>
            <person name="White J.R."/>
            <person name="Zody M.C."/>
            <person name="Lander E.S."/>
            <person name="Lindblad-Toh K."/>
        </authorList>
    </citation>
    <scope>NUCLEOTIDE SEQUENCE [LARGE SCALE GENOMIC DNA]</scope>
    <source>
        <strain evidence="27 28">Thoroughbred</strain>
    </source>
</reference>
<evidence type="ECO:0000256" key="24">
    <source>
        <dbReference type="ARBA" id="ARBA00082764"/>
    </source>
</evidence>
<dbReference type="GO" id="GO:0007601">
    <property type="term" value="P:visual perception"/>
    <property type="evidence" value="ECO:0000318"/>
    <property type="project" value="GO_Central"/>
</dbReference>
<comment type="subcellular location">
    <subcellularLocation>
        <location evidence="16">Endoplasmic reticulum membrane</location>
        <topology evidence="16">Lipid-anchor</topology>
        <orientation evidence="16">Cytoplasmic side</orientation>
    </subcellularLocation>
    <subcellularLocation>
        <location evidence="2">Golgi apparatus membrane</location>
        <topology evidence="2">Lipid-anchor</topology>
        <orientation evidence="2">Cytoplasmic side</orientation>
    </subcellularLocation>
    <subcellularLocation>
        <location evidence="1">Lysosome membrane</location>
        <topology evidence="1">Lipid-anchor</topology>
        <orientation evidence="1">Cytoplasmic side</orientation>
    </subcellularLocation>
</comment>
<keyword evidence="6" id="KW-0273">Eye lens protein</keyword>
<comment type="function">
    <text evidence="19">Small GTPase that acts as an allosteric activator of the canonical mTORC1 complex, an evolutionarily conserved central nutrient sensor that stimulates anabolic reactions and macromolecule biosynthesis to promote cellular biomass generation and growth. In response to nutrients, growth factors or amino acids, specifically activates the protein kinase activity of MTOR, the catalytic component of the mTORC1 complex: acts by causing a conformational change that allows the alignment of residues in the active site of MTOR, thereby enhancing the phosphorylation of ribosomal protein S6 kinase (RPS6KB1 and RPS6KB2) and EIF4EBP1 (4E-BP1). RHEB is also required for localization of the TSC-TBC complex to lysosomal membranes. In response to starvation, RHEB is inactivated by the TSC-TBC complex, preventing activation of mTORC1. Has low intrinsic GTPase activity.</text>
</comment>
<dbReference type="PANTHER" id="PTHR11818:SF22">
    <property type="entry name" value="GAMMA-CRYSTALLIN N"/>
    <property type="match status" value="1"/>
</dbReference>
<dbReference type="SUPFAM" id="SSF52540">
    <property type="entry name" value="P-loop containing nucleoside triphosphate hydrolases"/>
    <property type="match status" value="1"/>
</dbReference>
<dbReference type="Gene3D" id="2.60.20.10">
    <property type="entry name" value="Crystallins"/>
    <property type="match status" value="2"/>
</dbReference>
<evidence type="ECO:0000256" key="18">
    <source>
        <dbReference type="ARBA" id="ARBA00049117"/>
    </source>
</evidence>
<sequence length="330" mass="37899">MPQSKSRKIAILGYRSVGKSSLTIQFVEGQFVDSYDPTIENTFTKLITVNGQEYHLQLVDTAGQDEYSIFPQTYSIDINGYILVYSVTSIKSFEVIKVIHGKLLDMVGKVQIPIMLVGNKKDLHMERVISYEEGKALAESWNAAFLESSAKENQITLYEGTHFTGRKLEVFGDCDNFQDRGFMNRVNSIHVESGAWVCFDHPDFRGQQFVLEHGDYPDFFRWNGHNDHMGSCRPVGMHGEHFRLEIFEGCNFTGQCLEFQDDCPFLQSRGWAKNCVNAIKVYGDGAWVLYEEPSYRGRMYLVERGDFRSFSDWEAPSARVQSLRRVVNFF</sequence>
<keyword evidence="11" id="KW-0460">Magnesium</keyword>
<keyword evidence="8" id="KW-0677">Repeat</keyword>
<dbReference type="SMART" id="SM00173">
    <property type="entry name" value="RAS"/>
    <property type="match status" value="1"/>
</dbReference>
<keyword evidence="14" id="KW-0449">Lipoprotein</keyword>
<dbReference type="PROSITE" id="PS51421">
    <property type="entry name" value="RAS"/>
    <property type="match status" value="1"/>
</dbReference>
<feature type="domain" description="Beta/gamma crystallin 'Greek key'" evidence="26">
    <location>
        <begin position="285"/>
        <end position="327"/>
    </location>
</feature>
<evidence type="ECO:0000256" key="16">
    <source>
        <dbReference type="ARBA" id="ARBA00037811"/>
    </source>
</evidence>
<dbReference type="SMART" id="SM00175">
    <property type="entry name" value="RAB"/>
    <property type="match status" value="1"/>
</dbReference>
<evidence type="ECO:0000256" key="9">
    <source>
        <dbReference type="ARBA" id="ARBA00022741"/>
    </source>
</evidence>
<evidence type="ECO:0000256" key="5">
    <source>
        <dbReference type="ARBA" id="ARBA00022481"/>
    </source>
</evidence>
<dbReference type="Bgee" id="ENSECAG00000008243">
    <property type="expression patterns" value="Expressed in gluteus medius and 23 other cell types or tissues"/>
</dbReference>
<dbReference type="PROSITE" id="PS51420">
    <property type="entry name" value="RHO"/>
    <property type="match status" value="1"/>
</dbReference>
<evidence type="ECO:0000256" key="11">
    <source>
        <dbReference type="ARBA" id="ARBA00022842"/>
    </source>
</evidence>
<dbReference type="FunFam" id="2.60.20.10:FF:000003">
    <property type="entry name" value="Crystallin gamma S"/>
    <property type="match status" value="1"/>
</dbReference>
<dbReference type="AlphaFoldDB" id="A0A3Q2KYD2"/>
<comment type="similarity">
    <text evidence="17">Belongs to the small GTPase superfamily. Rheb family.</text>
</comment>
<dbReference type="GO" id="GO:0046872">
    <property type="term" value="F:metal ion binding"/>
    <property type="evidence" value="ECO:0007669"/>
    <property type="project" value="UniProtKB-KW"/>
</dbReference>
<reference evidence="27" key="2">
    <citation type="submission" date="2025-08" db="UniProtKB">
        <authorList>
            <consortium name="Ensembl"/>
        </authorList>
    </citation>
    <scope>IDENTIFICATION</scope>
    <source>
        <strain evidence="27">Thoroughbred</strain>
    </source>
</reference>
<feature type="domain" description="Beta/gamma crystallin 'Greek key'" evidence="26">
    <location>
        <begin position="194"/>
        <end position="236"/>
    </location>
</feature>
<dbReference type="InterPro" id="IPR027417">
    <property type="entry name" value="P-loop_NTPase"/>
</dbReference>
<evidence type="ECO:0000256" key="7">
    <source>
        <dbReference type="ARBA" id="ARBA00022723"/>
    </source>
</evidence>
<dbReference type="PROSITE" id="PS50915">
    <property type="entry name" value="CRYSTALLIN_BETA_GAMMA"/>
    <property type="match status" value="3"/>
</dbReference>
<keyword evidence="28" id="KW-1185">Reference proteome</keyword>
<comment type="similarity">
    <text evidence="3">Belongs to the beta/gamma-crystallin family.</text>
</comment>
<dbReference type="GeneTree" id="ENSGT00940000159301"/>
<evidence type="ECO:0000256" key="3">
    <source>
        <dbReference type="ARBA" id="ARBA00009646"/>
    </source>
</evidence>
<feature type="domain" description="Beta/gamma crystallin 'Greek key'" evidence="26">
    <location>
        <begin position="153"/>
        <end position="193"/>
    </location>
</feature>
<dbReference type="Pfam" id="PF00030">
    <property type="entry name" value="Crystall"/>
    <property type="match status" value="1"/>
</dbReference>
<dbReference type="SMART" id="SM00174">
    <property type="entry name" value="RHO"/>
    <property type="match status" value="1"/>
</dbReference>
<evidence type="ECO:0000256" key="20">
    <source>
        <dbReference type="ARBA" id="ARBA00055919"/>
    </source>
</evidence>
<evidence type="ECO:0000256" key="17">
    <source>
        <dbReference type="ARBA" id="ARBA00037969"/>
    </source>
</evidence>
<dbReference type="GO" id="GO:0002088">
    <property type="term" value="P:lens development in camera-type eye"/>
    <property type="evidence" value="ECO:0000318"/>
    <property type="project" value="GO_Central"/>
</dbReference>
<dbReference type="PROSITE" id="PS51419">
    <property type="entry name" value="RAB"/>
    <property type="match status" value="1"/>
</dbReference>
<dbReference type="SMR" id="A0A3Q2KYD2"/>
<evidence type="ECO:0000256" key="25">
    <source>
        <dbReference type="ARBA" id="ARBA00093480"/>
    </source>
</evidence>
<evidence type="ECO:0000313" key="29">
    <source>
        <dbReference type="VGNC" id="VGNC:22367"/>
    </source>
</evidence>
<gene>
    <name evidence="27 29" type="primary">RHEB</name>
</gene>
<dbReference type="Pfam" id="PF00071">
    <property type="entry name" value="Ras"/>
    <property type="match status" value="1"/>
</dbReference>
<evidence type="ECO:0000256" key="13">
    <source>
        <dbReference type="ARBA" id="ARBA00023136"/>
    </source>
</evidence>
<evidence type="ECO:0000256" key="12">
    <source>
        <dbReference type="ARBA" id="ARBA00023134"/>
    </source>
</evidence>
<evidence type="ECO:0000256" key="1">
    <source>
        <dbReference type="ARBA" id="ARBA00004122"/>
    </source>
</evidence>
<dbReference type="CDD" id="cd04137">
    <property type="entry name" value="RheB"/>
    <property type="match status" value="1"/>
</dbReference>
<dbReference type="VGNC" id="VGNC:22367">
    <property type="gene designation" value="RHEB"/>
</dbReference>
<evidence type="ECO:0000256" key="15">
    <source>
        <dbReference type="ARBA" id="ARBA00023289"/>
    </source>
</evidence>
<evidence type="ECO:0000256" key="23">
    <source>
        <dbReference type="ARBA" id="ARBA00081484"/>
    </source>
</evidence>
<dbReference type="FunCoup" id="A0A3Q2KYD2">
    <property type="interactions" value="31"/>
</dbReference>
<evidence type="ECO:0000256" key="14">
    <source>
        <dbReference type="ARBA" id="ARBA00023288"/>
    </source>
</evidence>
<accession>A0A3Q2KYD2</accession>
<name>A0A3Q2KYD2_HORSE</name>
<dbReference type="GO" id="GO:0005212">
    <property type="term" value="F:structural constituent of eye lens"/>
    <property type="evidence" value="ECO:0000318"/>
    <property type="project" value="GO_Central"/>
</dbReference>
<dbReference type="SUPFAM" id="SSF49695">
    <property type="entry name" value="gamma-Crystallin-like"/>
    <property type="match status" value="1"/>
</dbReference>
<keyword evidence="9" id="KW-0547">Nucleotide-binding</keyword>
<dbReference type="InterPro" id="IPR050252">
    <property type="entry name" value="Beta/Gamma-Crystallin"/>
</dbReference>
<evidence type="ECO:0000256" key="4">
    <source>
        <dbReference type="ARBA" id="ARBA00011245"/>
    </source>
</evidence>
<dbReference type="GO" id="GO:0003924">
    <property type="term" value="F:GTPase activity"/>
    <property type="evidence" value="ECO:0007669"/>
    <property type="project" value="InterPro"/>
</dbReference>
<dbReference type="STRING" id="9796.ENSECAP00000029687"/>
<comment type="subunit">
    <text evidence="4">Monomer.</text>
</comment>
<dbReference type="InterPro" id="IPR001806">
    <property type="entry name" value="Small_GTPase"/>
</dbReference>
<evidence type="ECO:0000313" key="28">
    <source>
        <dbReference type="Proteomes" id="UP000002281"/>
    </source>
</evidence>
<evidence type="ECO:0000256" key="2">
    <source>
        <dbReference type="ARBA" id="ARBA00004444"/>
    </source>
</evidence>
<dbReference type="InterPro" id="IPR001064">
    <property type="entry name" value="Beta/gamma_crystallin"/>
</dbReference>
<evidence type="ECO:0000256" key="19">
    <source>
        <dbReference type="ARBA" id="ARBA00054514"/>
    </source>
</evidence>
<keyword evidence="13" id="KW-0472">Membrane</keyword>
<dbReference type="GO" id="GO:0000139">
    <property type="term" value="C:Golgi membrane"/>
    <property type="evidence" value="ECO:0007669"/>
    <property type="project" value="UniProtKB-SubCell"/>
</dbReference>
<dbReference type="Gene3D" id="3.40.50.300">
    <property type="entry name" value="P-loop containing nucleotide triphosphate hydrolases"/>
    <property type="match status" value="1"/>
</dbReference>
<evidence type="ECO:0000256" key="6">
    <source>
        <dbReference type="ARBA" id="ARBA00022613"/>
    </source>
</evidence>
<keyword evidence="10" id="KW-0378">Hydrolase</keyword>
<evidence type="ECO:0000256" key="21">
    <source>
        <dbReference type="ARBA" id="ARBA00068300"/>
    </source>
</evidence>
<comment type="function">
    <text evidence="20">Crystallins are the dominant structural components of the vertebrate eye lens. Also plays an important role for integrity and function of auditory nuclei.</text>
</comment>
<keyword evidence="7" id="KW-0479">Metal-binding</keyword>
<dbReference type="GO" id="GO:0005765">
    <property type="term" value="C:lysosomal membrane"/>
    <property type="evidence" value="ECO:0007669"/>
    <property type="project" value="UniProtKB-SubCell"/>
</dbReference>
<dbReference type="NCBIfam" id="TIGR00231">
    <property type="entry name" value="small_GTP"/>
    <property type="match status" value="1"/>
</dbReference>
<evidence type="ECO:0000256" key="22">
    <source>
        <dbReference type="ARBA" id="ARBA00069835"/>
    </source>
</evidence>
<dbReference type="Ensembl" id="ENSECAT00000054357.3">
    <property type="protein sequence ID" value="ENSECAP00000029687.2"/>
    <property type="gene ID" value="ENSECAG00000008243.4"/>
</dbReference>
<evidence type="ECO:0000259" key="26">
    <source>
        <dbReference type="PROSITE" id="PS50915"/>
    </source>
</evidence>
<keyword evidence="15" id="KW-0636">Prenylation</keyword>
<reference evidence="27" key="3">
    <citation type="submission" date="2025-09" db="UniProtKB">
        <authorList>
            <consortium name="Ensembl"/>
        </authorList>
    </citation>
    <scope>IDENTIFICATION</scope>
    <source>
        <strain evidence="27">Thoroughbred</strain>
    </source>
</reference>
<dbReference type="InterPro" id="IPR011024">
    <property type="entry name" value="G_crystallin-like"/>
</dbReference>
<dbReference type="GO" id="GO:0005789">
    <property type="term" value="C:endoplasmic reticulum membrane"/>
    <property type="evidence" value="ECO:0007669"/>
    <property type="project" value="UniProtKB-SubCell"/>
</dbReference>
<comment type="subunit">
    <text evidence="25">Associates with the mTORC1 complex (MTOR, MLST8 and RPTOR) in a guanyl nucleotide-independent manner. Interacts with TSC2. Interacts with MCRS1; the interaction maintains RHEB at the lysosome in its active GTP-bound form and prevents its interaction with the mTORC1 complex inhibitor TSC2, ensuring activation of the mTORC1 complex by RHEB. Interacts (when prenylated) with PDE6D; this promotes release from membranes.</text>
</comment>
<keyword evidence="5" id="KW-0488">Methylation</keyword>
<dbReference type="PANTHER" id="PTHR11818">
    <property type="entry name" value="BETA/GAMMA CRYSTALLIN"/>
    <property type="match status" value="1"/>
</dbReference>
<dbReference type="FunFam" id="3.40.50.300:FF:000273">
    <property type="entry name" value="GTP-binding protein Rheb homolog"/>
    <property type="match status" value="1"/>
</dbReference>
<dbReference type="InParanoid" id="A0A3Q2KYD2"/>
<evidence type="ECO:0000256" key="8">
    <source>
        <dbReference type="ARBA" id="ARBA00022737"/>
    </source>
</evidence>
<dbReference type="PRINTS" id="PR00449">
    <property type="entry name" value="RASTRNSFRMNG"/>
</dbReference>
<dbReference type="GO" id="GO:0005525">
    <property type="term" value="F:GTP binding"/>
    <property type="evidence" value="ECO:0007669"/>
    <property type="project" value="UniProtKB-KW"/>
</dbReference>
<dbReference type="Proteomes" id="UP000002281">
    <property type="component" value="Chromosome 4"/>
</dbReference>